<feature type="transmembrane region" description="Helical" evidence="9">
    <location>
        <begin position="50"/>
        <end position="68"/>
    </location>
</feature>
<keyword evidence="7 9" id="KW-1133">Transmembrane helix</keyword>
<dbReference type="PROSITE" id="PS50893">
    <property type="entry name" value="ABC_TRANSPORTER_2"/>
    <property type="match status" value="1"/>
</dbReference>
<dbReference type="PANTHER" id="PTHR43394:SF1">
    <property type="entry name" value="ATP-BINDING CASSETTE SUB-FAMILY B MEMBER 10, MITOCHONDRIAL"/>
    <property type="match status" value="1"/>
</dbReference>
<dbReference type="GO" id="GO:0015421">
    <property type="term" value="F:ABC-type oligopeptide transporter activity"/>
    <property type="evidence" value="ECO:0007669"/>
    <property type="project" value="TreeGrafter"/>
</dbReference>
<dbReference type="GeneID" id="35768550"/>
<dbReference type="Gene3D" id="3.40.50.300">
    <property type="entry name" value="P-loop containing nucleotide triphosphate hydrolases"/>
    <property type="match status" value="1"/>
</dbReference>
<feature type="transmembrane region" description="Helical" evidence="9">
    <location>
        <begin position="12"/>
        <end position="30"/>
    </location>
</feature>
<dbReference type="InterPro" id="IPR011527">
    <property type="entry name" value="ABC1_TM_dom"/>
</dbReference>
<reference evidence="12" key="2">
    <citation type="submission" date="2022-09" db="EMBL/GenBank/DDBJ databases">
        <title>Aerococcus urinae taxonomy study.</title>
        <authorList>
            <person name="Christensen J."/>
            <person name="Senneby E."/>
        </authorList>
    </citation>
    <scope>NUCLEOTIDE SEQUENCE</scope>
    <source>
        <strain evidence="12">NLD-066-U95</strain>
    </source>
</reference>
<dbReference type="PROSITE" id="PS00211">
    <property type="entry name" value="ABC_TRANSPORTER_1"/>
    <property type="match status" value="1"/>
</dbReference>
<evidence type="ECO:0000259" key="11">
    <source>
        <dbReference type="PROSITE" id="PS50929"/>
    </source>
</evidence>
<dbReference type="FunFam" id="3.40.50.300:FF:000854">
    <property type="entry name" value="Multidrug ABC transporter ATP-binding protein"/>
    <property type="match status" value="1"/>
</dbReference>
<dbReference type="InterPro" id="IPR036640">
    <property type="entry name" value="ABC1_TM_sf"/>
</dbReference>
<keyword evidence="4 9" id="KW-0812">Transmembrane</keyword>
<dbReference type="EMBL" id="CP065662">
    <property type="protein sequence ID" value="QPS01265.1"/>
    <property type="molecule type" value="Genomic_DNA"/>
</dbReference>
<feature type="transmembrane region" description="Helical" evidence="9">
    <location>
        <begin position="133"/>
        <end position="150"/>
    </location>
</feature>
<evidence type="ECO:0000313" key="13">
    <source>
        <dbReference type="EMBL" id="QPS01265.1"/>
    </source>
</evidence>
<dbReference type="RefSeq" id="WP_060777893.1">
    <property type="nucleotide sequence ID" value="NZ_CAJHLF010000003.1"/>
</dbReference>
<evidence type="ECO:0000256" key="4">
    <source>
        <dbReference type="ARBA" id="ARBA00022692"/>
    </source>
</evidence>
<evidence type="ECO:0000256" key="3">
    <source>
        <dbReference type="ARBA" id="ARBA00022475"/>
    </source>
</evidence>
<dbReference type="Proteomes" id="UP001069145">
    <property type="component" value="Unassembled WGS sequence"/>
</dbReference>
<evidence type="ECO:0000256" key="7">
    <source>
        <dbReference type="ARBA" id="ARBA00022989"/>
    </source>
</evidence>
<evidence type="ECO:0000256" key="6">
    <source>
        <dbReference type="ARBA" id="ARBA00022840"/>
    </source>
</evidence>
<evidence type="ECO:0000313" key="15">
    <source>
        <dbReference type="Proteomes" id="UP001069145"/>
    </source>
</evidence>
<dbReference type="EMBL" id="JAOTML010000003">
    <property type="protein sequence ID" value="MCY3053191.1"/>
    <property type="molecule type" value="Genomic_DNA"/>
</dbReference>
<dbReference type="GO" id="GO:0005886">
    <property type="term" value="C:plasma membrane"/>
    <property type="evidence" value="ECO:0007669"/>
    <property type="project" value="UniProtKB-SubCell"/>
</dbReference>
<name>A0A109RE97_9LACT</name>
<sequence length="571" mass="63554">MQVFSYLKGYRWRILLVIALTFGNALGELFLPRLMAEVVDQGVAQGDTSFILKIGSLMLVVVLLTVICRGSAAFHSAKVAMGFSRDVRHAIYTKVNHMTFDDTEHFGISSLITRTTDDVSQVEQMALMGLRPWVRGPLMFIGGLIMAMLTNMQLSVIILLSIPFLFLGMWVIIKKALPYFPRLQGKLDRINLLFRQRLTGLKVIRAFNKNGYEETVFSQANDEYYQIALKVNNLMITVMPILSTVLNLGIVAIAYFGAHLISQGSLEIGGLMAYLQYITQVLTALIMICNLLTMLPRTVTSTERISEVLAYPQAEMIGDNLLTEPISRVEAKDLTFYYPGAALPALDKINFSLSKGESLGIIGGTGSGKSTLLKLLLQFYPPSEGELLINGHAIESLAPGSVRQYISYIPQQNFFFTKTVGENLSYADESVTDAAMEDNLQIAQARDFLSDSPLADRMVRGGVNFSGGQRQRLAIARALSRRVPLYLFDDSFSALDYQTDYQLRQALKDNLGDAMLIIVAQRVATIRHTDKILVLDEGKVSAYGNHEELMKHSKLYREIVISQGEEDDIHG</sequence>
<keyword evidence="8 9" id="KW-0472">Membrane</keyword>
<dbReference type="OrthoDB" id="9770415at2"/>
<keyword evidence="15" id="KW-1185">Reference proteome</keyword>
<dbReference type="InterPro" id="IPR003439">
    <property type="entry name" value="ABC_transporter-like_ATP-bd"/>
</dbReference>
<dbReference type="Proteomes" id="UP000594771">
    <property type="component" value="Chromosome"/>
</dbReference>
<evidence type="ECO:0000256" key="1">
    <source>
        <dbReference type="ARBA" id="ARBA00004651"/>
    </source>
</evidence>
<feature type="transmembrane region" description="Helical" evidence="9">
    <location>
        <begin position="156"/>
        <end position="173"/>
    </location>
</feature>
<comment type="subcellular location">
    <subcellularLocation>
        <location evidence="1">Cell membrane</location>
        <topology evidence="1">Multi-pass membrane protein</topology>
    </subcellularLocation>
</comment>
<dbReference type="InterPro" id="IPR017871">
    <property type="entry name" value="ABC_transporter-like_CS"/>
</dbReference>
<evidence type="ECO:0000259" key="10">
    <source>
        <dbReference type="PROSITE" id="PS50893"/>
    </source>
</evidence>
<evidence type="ECO:0000256" key="8">
    <source>
        <dbReference type="ARBA" id="ARBA00023136"/>
    </source>
</evidence>
<dbReference type="SMART" id="SM00382">
    <property type="entry name" value="AAA"/>
    <property type="match status" value="1"/>
</dbReference>
<keyword evidence="3" id="KW-1003">Cell membrane</keyword>
<keyword evidence="2" id="KW-0813">Transport</keyword>
<dbReference type="CDD" id="cd18548">
    <property type="entry name" value="ABC_6TM_Tm287_like"/>
    <property type="match status" value="1"/>
</dbReference>
<dbReference type="KEGG" id="aun:AWM73_02220"/>
<evidence type="ECO:0000256" key="2">
    <source>
        <dbReference type="ARBA" id="ARBA00022448"/>
    </source>
</evidence>
<dbReference type="GO" id="GO:0005524">
    <property type="term" value="F:ATP binding"/>
    <property type="evidence" value="ECO:0007669"/>
    <property type="project" value="UniProtKB-KW"/>
</dbReference>
<evidence type="ECO:0000313" key="14">
    <source>
        <dbReference type="Proteomes" id="UP000594771"/>
    </source>
</evidence>
<dbReference type="Pfam" id="PF00664">
    <property type="entry name" value="ABC_membrane"/>
    <property type="match status" value="1"/>
</dbReference>
<dbReference type="PROSITE" id="PS50929">
    <property type="entry name" value="ABC_TM1F"/>
    <property type="match status" value="1"/>
</dbReference>
<evidence type="ECO:0000256" key="5">
    <source>
        <dbReference type="ARBA" id="ARBA00022741"/>
    </source>
</evidence>
<dbReference type="GO" id="GO:0016887">
    <property type="term" value="F:ATP hydrolysis activity"/>
    <property type="evidence" value="ECO:0007669"/>
    <property type="project" value="InterPro"/>
</dbReference>
<reference evidence="13 14" key="1">
    <citation type="submission" date="2020-12" db="EMBL/GenBank/DDBJ databases">
        <title>FDA dAtabase for Regulatory Grade micrObial Sequences (FDA-ARGOS): Supporting development and validation of Infectious Disease Dx tests.</title>
        <authorList>
            <person name="Sproer C."/>
            <person name="Gronow S."/>
            <person name="Severitt S."/>
            <person name="Schroder I."/>
            <person name="Tallon L."/>
            <person name="Sadzewicz L."/>
            <person name="Zhao X."/>
            <person name="Boylan J."/>
            <person name="Ott S."/>
            <person name="Bowen H."/>
            <person name="Vavikolanu K."/>
            <person name="Mehta A."/>
            <person name="Aluvathingal J."/>
            <person name="Nadendla S."/>
            <person name="Lowell S."/>
            <person name="Myers T."/>
            <person name="Yan Y."/>
            <person name="Sichtig H."/>
        </authorList>
    </citation>
    <scope>NUCLEOTIDE SEQUENCE [LARGE SCALE GENOMIC DNA]</scope>
    <source>
        <strain evidence="13 14">FDAARGOS_911</strain>
    </source>
</reference>
<dbReference type="AlphaFoldDB" id="A0A109RE97"/>
<dbReference type="Pfam" id="PF00005">
    <property type="entry name" value="ABC_tran"/>
    <property type="match status" value="1"/>
</dbReference>
<evidence type="ECO:0000313" key="12">
    <source>
        <dbReference type="EMBL" id="MCY3053191.1"/>
    </source>
</evidence>
<dbReference type="SUPFAM" id="SSF90123">
    <property type="entry name" value="ABC transporter transmembrane region"/>
    <property type="match status" value="1"/>
</dbReference>
<dbReference type="SUPFAM" id="SSF52540">
    <property type="entry name" value="P-loop containing nucleoside triphosphate hydrolases"/>
    <property type="match status" value="1"/>
</dbReference>
<keyword evidence="5" id="KW-0547">Nucleotide-binding</keyword>
<dbReference type="Gene3D" id="1.20.1560.10">
    <property type="entry name" value="ABC transporter type 1, transmembrane domain"/>
    <property type="match status" value="1"/>
</dbReference>
<dbReference type="InterPro" id="IPR027417">
    <property type="entry name" value="P-loop_NTPase"/>
</dbReference>
<gene>
    <name evidence="13" type="ORF">I6G68_07830</name>
    <name evidence="12" type="ORF">ODY43_04225</name>
</gene>
<organism evidence="13 14">
    <name type="scientific">Aerococcus urinae</name>
    <dbReference type="NCBI Taxonomy" id="1376"/>
    <lineage>
        <taxon>Bacteria</taxon>
        <taxon>Bacillati</taxon>
        <taxon>Bacillota</taxon>
        <taxon>Bacilli</taxon>
        <taxon>Lactobacillales</taxon>
        <taxon>Aerococcaceae</taxon>
        <taxon>Aerococcus</taxon>
    </lineage>
</organism>
<dbReference type="PANTHER" id="PTHR43394">
    <property type="entry name" value="ATP-DEPENDENT PERMEASE MDL1, MITOCHONDRIAL"/>
    <property type="match status" value="1"/>
</dbReference>
<feature type="transmembrane region" description="Helical" evidence="9">
    <location>
        <begin position="234"/>
        <end position="257"/>
    </location>
</feature>
<proteinExistence type="predicted"/>
<keyword evidence="6 13" id="KW-0067">ATP-binding</keyword>
<protein>
    <submittedName>
        <fullName evidence="12 13">ABC transporter ATP-binding protein</fullName>
    </submittedName>
</protein>
<accession>A0A109RE97</accession>
<feature type="domain" description="ABC transmembrane type-1" evidence="11">
    <location>
        <begin position="15"/>
        <end position="297"/>
    </location>
</feature>
<dbReference type="InterPro" id="IPR039421">
    <property type="entry name" value="Type_1_exporter"/>
</dbReference>
<evidence type="ECO:0000256" key="9">
    <source>
        <dbReference type="SAM" id="Phobius"/>
    </source>
</evidence>
<feature type="domain" description="ABC transporter" evidence="10">
    <location>
        <begin position="329"/>
        <end position="562"/>
    </location>
</feature>
<feature type="transmembrane region" description="Helical" evidence="9">
    <location>
        <begin position="277"/>
        <end position="295"/>
    </location>
</feature>
<dbReference type="InterPro" id="IPR003593">
    <property type="entry name" value="AAA+_ATPase"/>
</dbReference>